<organism evidence="2 3">
    <name type="scientific">Paraphaeosphaeria minitans</name>
    <dbReference type="NCBI Taxonomy" id="565426"/>
    <lineage>
        <taxon>Eukaryota</taxon>
        <taxon>Fungi</taxon>
        <taxon>Dikarya</taxon>
        <taxon>Ascomycota</taxon>
        <taxon>Pezizomycotina</taxon>
        <taxon>Dothideomycetes</taxon>
        <taxon>Pleosporomycetidae</taxon>
        <taxon>Pleosporales</taxon>
        <taxon>Massarineae</taxon>
        <taxon>Didymosphaeriaceae</taxon>
        <taxon>Paraphaeosphaeria</taxon>
    </lineage>
</organism>
<reference evidence="2" key="1">
    <citation type="journal article" date="2020" name="Mol. Plant Microbe Interact.">
        <title>Genome Sequence of the Biocontrol Agent Coniothyrium minitans strain Conio (IMI 134523).</title>
        <authorList>
            <person name="Patel D."/>
            <person name="Shittu T.A."/>
            <person name="Baroncelli R."/>
            <person name="Muthumeenakshi S."/>
            <person name="Osborne T.H."/>
            <person name="Janganan T.K."/>
            <person name="Sreenivasaprasad S."/>
        </authorList>
    </citation>
    <scope>NUCLEOTIDE SEQUENCE</scope>
    <source>
        <strain evidence="2">Conio</strain>
    </source>
</reference>
<dbReference type="Gene3D" id="3.40.50.720">
    <property type="entry name" value="NAD(P)-binding Rossmann-like Domain"/>
    <property type="match status" value="2"/>
</dbReference>
<dbReference type="SUPFAM" id="SSF51735">
    <property type="entry name" value="NAD(P)-binding Rossmann-fold domains"/>
    <property type="match status" value="1"/>
</dbReference>
<evidence type="ECO:0000313" key="2">
    <source>
        <dbReference type="EMBL" id="KAF9728899.1"/>
    </source>
</evidence>
<dbReference type="PANTHER" id="PTHR48079">
    <property type="entry name" value="PROTEIN YEEZ"/>
    <property type="match status" value="1"/>
</dbReference>
<dbReference type="OrthoDB" id="2130169at2759"/>
<dbReference type="InterPro" id="IPR008030">
    <property type="entry name" value="NmrA-like"/>
</dbReference>
<dbReference type="Pfam" id="PF05368">
    <property type="entry name" value="NmrA"/>
    <property type="match status" value="1"/>
</dbReference>
<protein>
    <submittedName>
        <fullName evidence="2">Nucleoside-diphosphate-sugar epimerase</fullName>
    </submittedName>
</protein>
<dbReference type="EMBL" id="WJXW01000018">
    <property type="protein sequence ID" value="KAF9728899.1"/>
    <property type="molecule type" value="Genomic_DNA"/>
</dbReference>
<dbReference type="AlphaFoldDB" id="A0A9P6G700"/>
<keyword evidence="3" id="KW-1185">Reference proteome</keyword>
<feature type="domain" description="NmrA-like" evidence="1">
    <location>
        <begin position="4"/>
        <end position="75"/>
    </location>
</feature>
<dbReference type="InterPro" id="IPR036291">
    <property type="entry name" value="NAD(P)-bd_dom_sf"/>
</dbReference>
<dbReference type="GO" id="GO:0005737">
    <property type="term" value="C:cytoplasm"/>
    <property type="evidence" value="ECO:0007669"/>
    <property type="project" value="TreeGrafter"/>
</dbReference>
<evidence type="ECO:0000259" key="1">
    <source>
        <dbReference type="Pfam" id="PF05368"/>
    </source>
</evidence>
<evidence type="ECO:0000313" key="3">
    <source>
        <dbReference type="Proteomes" id="UP000756921"/>
    </source>
</evidence>
<gene>
    <name evidence="2" type="ORF">PMIN01_13279</name>
</gene>
<dbReference type="GO" id="GO:0004029">
    <property type="term" value="F:aldehyde dehydrogenase (NAD+) activity"/>
    <property type="evidence" value="ECO:0007669"/>
    <property type="project" value="TreeGrafter"/>
</dbReference>
<dbReference type="PANTHER" id="PTHR48079:SF6">
    <property type="entry name" value="NAD(P)-BINDING DOMAIN-CONTAINING PROTEIN-RELATED"/>
    <property type="match status" value="1"/>
</dbReference>
<dbReference type="Gene3D" id="3.90.25.10">
    <property type="entry name" value="UDP-galactose 4-epimerase, domain 1"/>
    <property type="match status" value="1"/>
</dbReference>
<dbReference type="Proteomes" id="UP000756921">
    <property type="component" value="Unassembled WGS sequence"/>
</dbReference>
<sequence length="337" mass="36076">MAPTIFLTGGTGYIGGSVLHALVTAHPEYDITVLLRKTPEAFTSAYPNVKIVQGNYDSAETLAEHAKQADVVVHNGDSDHEPSLNALISGLLSKSTKSHLLHLSGTGIISDWASPEHLGTRNPKVYSDVDDIAAIAALPDHALHRNTEKILFQTAASMVRKLESRSFYGPGAGPGNTQSAFTRFFIADATTLAGNRVFYTGAGTNTRFWVHISDLTSLYVRVVEAALADAPTFSGPGKYPGYYFASTQEHAHVDVARAIGEVLVTKGVIADAEPVEVGLDVVDRMAQHPSFSQFGRYMYAANARTRAVRAEKAFGYAGRAEGLLASQEVEVVAALGR</sequence>
<comment type="caution">
    <text evidence="2">The sequence shown here is derived from an EMBL/GenBank/DDBJ whole genome shotgun (WGS) entry which is preliminary data.</text>
</comment>
<name>A0A9P6G700_9PLEO</name>
<dbReference type="InterPro" id="IPR051783">
    <property type="entry name" value="NAD(P)-dependent_oxidoreduct"/>
</dbReference>
<accession>A0A9P6G700</accession>
<proteinExistence type="predicted"/>